<dbReference type="Proteomes" id="UP000664521">
    <property type="component" value="Unassembled WGS sequence"/>
</dbReference>
<comment type="caution">
    <text evidence="2">The sequence shown here is derived from an EMBL/GenBank/DDBJ whole genome shotgun (WGS) entry which is preliminary data.</text>
</comment>
<sequence>MGKHYGKKQKPRRPEKDEDDDPPTEEQVRGKTANLMRAANKAARRLMHTFGTRQNHHCADCHGVTDFQTCVKKGHQVYCEAHDTYYWHKGQCVSCAKQEQREVVHEREERVAEKEREKQDQANREDFFIVLPERKKPGTKKDKLHEPVA</sequence>
<accession>A0A8H3F7N4</accession>
<protein>
    <submittedName>
        <fullName evidence="2">Uncharacterized protein</fullName>
    </submittedName>
</protein>
<dbReference type="AlphaFoldDB" id="A0A8H3F7N4"/>
<gene>
    <name evidence="2" type="ORF">HETSPECPRED_002575</name>
</gene>
<keyword evidence="3" id="KW-1185">Reference proteome</keyword>
<reference evidence="2" key="1">
    <citation type="submission" date="2021-03" db="EMBL/GenBank/DDBJ databases">
        <authorList>
            <person name="Tagirdzhanova G."/>
        </authorList>
    </citation>
    <scope>NUCLEOTIDE SEQUENCE</scope>
</reference>
<name>A0A8H3F7N4_9LECA</name>
<evidence type="ECO:0000256" key="1">
    <source>
        <dbReference type="SAM" id="MobiDB-lite"/>
    </source>
</evidence>
<evidence type="ECO:0000313" key="3">
    <source>
        <dbReference type="Proteomes" id="UP000664521"/>
    </source>
</evidence>
<dbReference type="EMBL" id="CAJPDS010000016">
    <property type="protein sequence ID" value="CAF9915756.1"/>
    <property type="molecule type" value="Genomic_DNA"/>
</dbReference>
<proteinExistence type="predicted"/>
<feature type="region of interest" description="Disordered" evidence="1">
    <location>
        <begin position="1"/>
        <end position="29"/>
    </location>
</feature>
<feature type="region of interest" description="Disordered" evidence="1">
    <location>
        <begin position="109"/>
        <end position="149"/>
    </location>
</feature>
<evidence type="ECO:0000313" key="2">
    <source>
        <dbReference type="EMBL" id="CAF9915756.1"/>
    </source>
</evidence>
<feature type="compositionally biased region" description="Basic residues" evidence="1">
    <location>
        <begin position="1"/>
        <end position="13"/>
    </location>
</feature>
<organism evidence="2 3">
    <name type="scientific">Heterodermia speciosa</name>
    <dbReference type="NCBI Taxonomy" id="116794"/>
    <lineage>
        <taxon>Eukaryota</taxon>
        <taxon>Fungi</taxon>
        <taxon>Dikarya</taxon>
        <taxon>Ascomycota</taxon>
        <taxon>Pezizomycotina</taxon>
        <taxon>Lecanoromycetes</taxon>
        <taxon>OSLEUM clade</taxon>
        <taxon>Lecanoromycetidae</taxon>
        <taxon>Caliciales</taxon>
        <taxon>Physciaceae</taxon>
        <taxon>Heterodermia</taxon>
    </lineage>
</organism>